<evidence type="ECO:0000256" key="1">
    <source>
        <dbReference type="ARBA" id="ARBA00004651"/>
    </source>
</evidence>
<keyword evidence="11" id="KW-1185">Reference proteome</keyword>
<evidence type="ECO:0000259" key="9">
    <source>
        <dbReference type="Pfam" id="PF00497"/>
    </source>
</evidence>
<sequence length="582" mass="65500">MAQLIASLYLLRCLNSDVHTIADAVSTIVASGLRPKSVYLSYSSKYDPVVDKLMNESFDRGDCLAIGNEDYDGLWYATNPEVLVFLAEDLSDFKRLSHGLGPKGRDGRARVLISVPEDFVYIREILEELSSRLVLNVVVLQAIKEGAILYQAVHACRAVVDIREVGRYTEGVLRTDVPLFEKLSQPRHCPLRVATEHWPPYVIKANGKVVDGVEMKIVEAFAAKNNFRLEYVNMSRDELGFWHAIIVEVEANRSDVAMGALSDWSAHGEVGVSKPYLSFGLQFLVPEAIPVPRWKRVADSLTPGVWTAIVAALFFVVLLLRTGGFSGCSHCCFLAVGLSLGQTFEPPRNPVLKIVFVIWTLYSVITSVIYTTALTSCLTRPPMRPAVQSLFGLVRSRLRLYSLRRLDELISLSDDPDMKRFFTEQVVVSPVELKDLLVKLAMYNNFTVLANIQHINYMLGGRMPRFRVLPQVLVRGHVGMVTRRGDDLLESLNVFCSRVLEHGLVEAWKWRVVIWPRRTAHVRHMAHISRQQARPITFTDLTLPFYVLAIGFAISLAVFLGEIVSTFRIEFGRPTKNLEPAR</sequence>
<keyword evidence="3 8" id="KW-0812">Transmembrane</keyword>
<feature type="domain" description="Solute-binding protein family 3/N-terminal" evidence="9">
    <location>
        <begin position="191"/>
        <end position="501"/>
    </location>
</feature>
<gene>
    <name evidence="10" type="ORF">AAG570_010264</name>
</gene>
<comment type="caution">
    <text evidence="10">The sequence shown here is derived from an EMBL/GenBank/DDBJ whole genome shotgun (WGS) entry which is preliminary data.</text>
</comment>
<dbReference type="SUPFAM" id="SSF53850">
    <property type="entry name" value="Periplasmic binding protein-like II"/>
    <property type="match status" value="1"/>
</dbReference>
<dbReference type="EMBL" id="JBFDAA010000005">
    <property type="protein sequence ID" value="KAL1132308.1"/>
    <property type="molecule type" value="Genomic_DNA"/>
</dbReference>
<comment type="subcellular location">
    <subcellularLocation>
        <location evidence="1">Cell membrane</location>
        <topology evidence="1">Multi-pass membrane protein</topology>
    </subcellularLocation>
</comment>
<feature type="transmembrane region" description="Helical" evidence="8">
    <location>
        <begin position="543"/>
        <end position="564"/>
    </location>
</feature>
<dbReference type="InterPro" id="IPR052192">
    <property type="entry name" value="Insect_Ionotropic_Sensory_Rcpt"/>
</dbReference>
<keyword evidence="2" id="KW-1003">Cell membrane</keyword>
<evidence type="ECO:0000256" key="6">
    <source>
        <dbReference type="ARBA" id="ARBA00023170"/>
    </source>
</evidence>
<keyword evidence="7" id="KW-0325">Glycoprotein</keyword>
<dbReference type="PANTHER" id="PTHR42643:SF24">
    <property type="entry name" value="IONOTROPIC RECEPTOR 60A"/>
    <property type="match status" value="1"/>
</dbReference>
<evidence type="ECO:0000256" key="8">
    <source>
        <dbReference type="SAM" id="Phobius"/>
    </source>
</evidence>
<dbReference type="InterPro" id="IPR001638">
    <property type="entry name" value="Solute-binding_3/MltF_N"/>
</dbReference>
<organism evidence="10 11">
    <name type="scientific">Ranatra chinensis</name>
    <dbReference type="NCBI Taxonomy" id="642074"/>
    <lineage>
        <taxon>Eukaryota</taxon>
        <taxon>Metazoa</taxon>
        <taxon>Ecdysozoa</taxon>
        <taxon>Arthropoda</taxon>
        <taxon>Hexapoda</taxon>
        <taxon>Insecta</taxon>
        <taxon>Pterygota</taxon>
        <taxon>Neoptera</taxon>
        <taxon>Paraneoptera</taxon>
        <taxon>Hemiptera</taxon>
        <taxon>Heteroptera</taxon>
        <taxon>Panheteroptera</taxon>
        <taxon>Nepomorpha</taxon>
        <taxon>Nepidae</taxon>
        <taxon>Ranatrinae</taxon>
        <taxon>Ranatra</taxon>
    </lineage>
</organism>
<protein>
    <recommendedName>
        <fullName evidence="9">Solute-binding protein family 3/N-terminal domain-containing protein</fullName>
    </recommendedName>
</protein>
<dbReference type="AlphaFoldDB" id="A0ABD0Z864"/>
<dbReference type="Proteomes" id="UP001558652">
    <property type="component" value="Unassembled WGS sequence"/>
</dbReference>
<dbReference type="PANTHER" id="PTHR42643">
    <property type="entry name" value="IONOTROPIC RECEPTOR 20A-RELATED"/>
    <property type="match status" value="1"/>
</dbReference>
<dbReference type="Pfam" id="PF00497">
    <property type="entry name" value="SBP_bac_3"/>
    <property type="match status" value="1"/>
</dbReference>
<reference evidence="10 11" key="1">
    <citation type="submission" date="2024-07" db="EMBL/GenBank/DDBJ databases">
        <title>Chromosome-level genome assembly of the water stick insect Ranatra chinensis (Heteroptera: Nepidae).</title>
        <authorList>
            <person name="Liu X."/>
        </authorList>
    </citation>
    <scope>NUCLEOTIDE SEQUENCE [LARGE SCALE GENOMIC DNA]</scope>
    <source>
        <strain evidence="10">Cailab_2021Rc</strain>
        <tissue evidence="10">Muscle</tissue>
    </source>
</reference>
<feature type="transmembrane region" description="Helical" evidence="8">
    <location>
        <begin position="356"/>
        <end position="378"/>
    </location>
</feature>
<keyword evidence="5 8" id="KW-0472">Membrane</keyword>
<keyword evidence="4 8" id="KW-1133">Transmembrane helix</keyword>
<evidence type="ECO:0000313" key="10">
    <source>
        <dbReference type="EMBL" id="KAL1132308.1"/>
    </source>
</evidence>
<evidence type="ECO:0000256" key="4">
    <source>
        <dbReference type="ARBA" id="ARBA00022989"/>
    </source>
</evidence>
<proteinExistence type="predicted"/>
<feature type="transmembrane region" description="Helical" evidence="8">
    <location>
        <begin position="301"/>
        <end position="320"/>
    </location>
</feature>
<accession>A0ABD0Z864</accession>
<name>A0ABD0Z864_9HEMI</name>
<evidence type="ECO:0000256" key="3">
    <source>
        <dbReference type="ARBA" id="ARBA00022692"/>
    </source>
</evidence>
<evidence type="ECO:0000256" key="5">
    <source>
        <dbReference type="ARBA" id="ARBA00023136"/>
    </source>
</evidence>
<evidence type="ECO:0000256" key="7">
    <source>
        <dbReference type="ARBA" id="ARBA00023180"/>
    </source>
</evidence>
<dbReference type="Gene3D" id="3.40.190.10">
    <property type="entry name" value="Periplasmic binding protein-like II"/>
    <property type="match status" value="1"/>
</dbReference>
<dbReference type="GO" id="GO:0005886">
    <property type="term" value="C:plasma membrane"/>
    <property type="evidence" value="ECO:0007669"/>
    <property type="project" value="UniProtKB-SubCell"/>
</dbReference>
<keyword evidence="6" id="KW-0675">Receptor</keyword>
<evidence type="ECO:0000256" key="2">
    <source>
        <dbReference type="ARBA" id="ARBA00022475"/>
    </source>
</evidence>
<evidence type="ECO:0000313" key="11">
    <source>
        <dbReference type="Proteomes" id="UP001558652"/>
    </source>
</evidence>